<evidence type="ECO:0000256" key="2">
    <source>
        <dbReference type="ARBA" id="ARBA00006024"/>
    </source>
</evidence>
<proteinExistence type="inferred from homology"/>
<evidence type="ECO:0000256" key="5">
    <source>
        <dbReference type="ARBA" id="ARBA00022741"/>
    </source>
</evidence>
<dbReference type="NCBIfam" id="TIGR01511">
    <property type="entry name" value="ATPase-IB1_Cu"/>
    <property type="match status" value="1"/>
</dbReference>
<evidence type="ECO:0000256" key="4">
    <source>
        <dbReference type="ARBA" id="ARBA00022723"/>
    </source>
</evidence>
<evidence type="ECO:0000256" key="10">
    <source>
        <dbReference type="RuleBase" id="RU362081"/>
    </source>
</evidence>
<dbReference type="InterPro" id="IPR023214">
    <property type="entry name" value="HAD_sf"/>
</dbReference>
<keyword evidence="9 10" id="KW-0472">Membrane</keyword>
<feature type="transmembrane region" description="Helical" evidence="10">
    <location>
        <begin position="221"/>
        <end position="238"/>
    </location>
</feature>
<evidence type="ECO:0000256" key="8">
    <source>
        <dbReference type="ARBA" id="ARBA00022989"/>
    </source>
</evidence>
<dbReference type="Gene3D" id="3.40.1110.10">
    <property type="entry name" value="Calcium-transporting ATPase, cytoplasmic domain N"/>
    <property type="match status" value="1"/>
</dbReference>
<comment type="subcellular location">
    <subcellularLocation>
        <location evidence="10">Cell membrane</location>
    </subcellularLocation>
    <subcellularLocation>
        <location evidence="1">Endomembrane system</location>
        <topology evidence="1">Multi-pass membrane protein</topology>
    </subcellularLocation>
</comment>
<dbReference type="Gene3D" id="3.30.70.100">
    <property type="match status" value="1"/>
</dbReference>
<evidence type="ECO:0000313" key="12">
    <source>
        <dbReference type="EMBL" id="WAR45632.1"/>
    </source>
</evidence>
<evidence type="ECO:0000259" key="11">
    <source>
        <dbReference type="PROSITE" id="PS50846"/>
    </source>
</evidence>
<dbReference type="InterPro" id="IPR008250">
    <property type="entry name" value="ATPase_P-typ_transduc_dom_A_sf"/>
</dbReference>
<evidence type="ECO:0000256" key="6">
    <source>
        <dbReference type="ARBA" id="ARBA00022840"/>
    </source>
</evidence>
<feature type="transmembrane region" description="Helical" evidence="10">
    <location>
        <begin position="434"/>
        <end position="456"/>
    </location>
</feature>
<gene>
    <name evidence="12" type="ORF">NM686_003715</name>
</gene>
<dbReference type="Pfam" id="PF00403">
    <property type="entry name" value="HMA"/>
    <property type="match status" value="1"/>
</dbReference>
<comment type="similarity">
    <text evidence="2 10">Belongs to the cation transport ATPase (P-type) (TC 3.A.3) family. Type IB subfamily.</text>
</comment>
<dbReference type="SUPFAM" id="SSF55008">
    <property type="entry name" value="HMA, heavy metal-associated domain"/>
    <property type="match status" value="1"/>
</dbReference>
<dbReference type="PANTHER" id="PTHR43520:SF8">
    <property type="entry name" value="P-TYPE CU(+) TRANSPORTER"/>
    <property type="match status" value="1"/>
</dbReference>
<keyword evidence="8 10" id="KW-1133">Transmembrane helix</keyword>
<keyword evidence="13" id="KW-1185">Reference proteome</keyword>
<dbReference type="NCBIfam" id="TIGR01494">
    <property type="entry name" value="ATPase_P-type"/>
    <property type="match status" value="1"/>
</dbReference>
<keyword evidence="5 10" id="KW-0547">Nucleotide-binding</keyword>
<sequence length="821" mass="87701">MTANSDLINLAHGELVHKLKRRVRILSPLLHKDPERCYILEILMKKRPGIVDVRSVPAIGSVTVRFDPLKLPAASLLTVLDAVLGNLGQKNCQTAEAAGTIIVDPNLPEQEHNLAIEGMTCVSCALLIEMLLRRDPRVTLANVNYASESAIVKGRLTKGEAIALVEKAGYKAHNFDNLAQRQWLITREKQRLKDARNRAIVSVALSVPVMAIGMAAPSSRFWHWAQHLLAIPVVFWAGKPFFVRAAKLAKQGATNMDSLIAMGVGSSYGYSLYTLLAGRRGLYFDSATGILTFVLIGRYLEEKAKGKAHEAIRKLVDLQPQHATLLRDGQEIVVMLDQVVVDDILLVRPGEKIPTDGIVLEGLSTVDEAMVTGESLPVIKQAGDKLVGGCINANGVLKMRVSAIGNNTVLANIIHMVDQAQSSKLPIQKTVDRISSVFVPSVMTLSALTLGGWLLAGASFGFAFTNAIAVLLIACPCSLGLATPMAIMVGTGQSAKRGVYIRNGGSLEMASKLNYIIFDKTGTITEGKPEVTDFIVAARQDETRLLALVAAAEDDSEHFLAKTIVAYVESRGIQPGQVESFENIPGHGIQARVDGAEVLIGNADWLESLKINVKTLAKRAAPLAEQGKTPVFVAIDGKAAGLFGIADRPRAHAAEAIQRLRKLGVEPLMVTGDTEATARYIAEQVGINTVVAQAKPEQKLDIVHNLQTKGGKVGMIGDGINDAPALAAADVGFAIGTGTDVAIETADLTLVSGDIGKVAEVMELSGATLRIIKQNLFWALGYNSVAIPVAAMGKLNPMIASGAMAMSSISVVLNSLRLQRK</sequence>
<dbReference type="PROSITE" id="PS01047">
    <property type="entry name" value="HMA_1"/>
    <property type="match status" value="1"/>
</dbReference>
<dbReference type="CDD" id="cd02094">
    <property type="entry name" value="P-type_ATPase_Cu-like"/>
    <property type="match status" value="1"/>
</dbReference>
<feature type="transmembrane region" description="Helical" evidence="10">
    <location>
        <begin position="197"/>
        <end position="215"/>
    </location>
</feature>
<evidence type="ECO:0000256" key="3">
    <source>
        <dbReference type="ARBA" id="ARBA00022692"/>
    </source>
</evidence>
<feature type="transmembrane region" description="Helical" evidence="10">
    <location>
        <begin position="462"/>
        <end position="487"/>
    </location>
</feature>
<keyword evidence="6 10" id="KW-0067">ATP-binding</keyword>
<dbReference type="InterPro" id="IPR001757">
    <property type="entry name" value="P_typ_ATPase"/>
</dbReference>
<dbReference type="Gene3D" id="2.70.150.10">
    <property type="entry name" value="Calcium-transporting ATPase, cytoplasmic transduction domain A"/>
    <property type="match status" value="1"/>
</dbReference>
<evidence type="ECO:0000256" key="1">
    <source>
        <dbReference type="ARBA" id="ARBA00004127"/>
    </source>
</evidence>
<dbReference type="SFLD" id="SFLDS00003">
    <property type="entry name" value="Haloacid_Dehalogenase"/>
    <property type="match status" value="1"/>
</dbReference>
<dbReference type="SUPFAM" id="SSF56784">
    <property type="entry name" value="HAD-like"/>
    <property type="match status" value="1"/>
</dbReference>
<keyword evidence="4 10" id="KW-0479">Metal-binding</keyword>
<evidence type="ECO:0000256" key="9">
    <source>
        <dbReference type="ARBA" id="ARBA00023136"/>
    </source>
</evidence>
<reference evidence="12" key="1">
    <citation type="submission" date="2022-11" db="EMBL/GenBank/DDBJ databases">
        <title>Methylomonas rapida sp. nov., Carotenoid-Producing Obligate Methanotrophs with High Growth Characteristics and Biotechnological Potential.</title>
        <authorList>
            <person name="Tikhonova E.N."/>
            <person name="Suleimanov R.Z."/>
            <person name="Miroshnikov K."/>
            <person name="Oshkin I.Y."/>
            <person name="Belova S.E."/>
            <person name="Danilova O.V."/>
            <person name="Ashikhmin A."/>
            <person name="Konopkin A."/>
            <person name="But S.Y."/>
            <person name="Khmelenina V.N."/>
            <person name="Kuznetsov N."/>
            <person name="Pimenov N.V."/>
            <person name="Dedysh S.N."/>
        </authorList>
    </citation>
    <scope>NUCLEOTIDE SEQUENCE</scope>
    <source>
        <strain evidence="12">MP1</strain>
    </source>
</reference>
<dbReference type="InterPro" id="IPR044492">
    <property type="entry name" value="P_typ_ATPase_HD_dom"/>
</dbReference>
<dbReference type="InterPro" id="IPR023299">
    <property type="entry name" value="ATPase_P-typ_cyto_dom_N"/>
</dbReference>
<organism evidence="12 13">
    <name type="scientific">Methylomonas rapida</name>
    <dbReference type="NCBI Taxonomy" id="2963939"/>
    <lineage>
        <taxon>Bacteria</taxon>
        <taxon>Pseudomonadati</taxon>
        <taxon>Pseudomonadota</taxon>
        <taxon>Gammaproteobacteria</taxon>
        <taxon>Methylococcales</taxon>
        <taxon>Methylococcaceae</taxon>
        <taxon>Methylomonas</taxon>
    </lineage>
</organism>
<feature type="domain" description="HMA" evidence="11">
    <location>
        <begin position="110"/>
        <end position="173"/>
    </location>
</feature>
<dbReference type="PRINTS" id="PR00119">
    <property type="entry name" value="CATATPASE"/>
</dbReference>
<dbReference type="Pfam" id="PF00702">
    <property type="entry name" value="Hydrolase"/>
    <property type="match status" value="1"/>
</dbReference>
<dbReference type="InterPro" id="IPR036412">
    <property type="entry name" value="HAD-like_sf"/>
</dbReference>
<feature type="transmembrane region" description="Helical" evidence="10">
    <location>
        <begin position="798"/>
        <end position="816"/>
    </location>
</feature>
<dbReference type="InterPro" id="IPR027256">
    <property type="entry name" value="P-typ_ATPase_IB"/>
</dbReference>
<dbReference type="Gene3D" id="3.40.50.1000">
    <property type="entry name" value="HAD superfamily/HAD-like"/>
    <property type="match status" value="1"/>
</dbReference>
<dbReference type="PRINTS" id="PR00943">
    <property type="entry name" value="CUATPASE"/>
</dbReference>
<feature type="transmembrane region" description="Helical" evidence="10">
    <location>
        <begin position="775"/>
        <end position="792"/>
    </location>
</feature>
<dbReference type="InterPro" id="IPR036163">
    <property type="entry name" value="HMA_dom_sf"/>
</dbReference>
<evidence type="ECO:0000313" key="13">
    <source>
        <dbReference type="Proteomes" id="UP001162780"/>
    </source>
</evidence>
<dbReference type="InterPro" id="IPR018303">
    <property type="entry name" value="ATPase_P-typ_P_site"/>
</dbReference>
<dbReference type="SUPFAM" id="SSF81653">
    <property type="entry name" value="Calcium ATPase, transduction domain A"/>
    <property type="match status" value="1"/>
</dbReference>
<dbReference type="Pfam" id="PF00122">
    <property type="entry name" value="E1-E2_ATPase"/>
    <property type="match status" value="1"/>
</dbReference>
<dbReference type="InterPro" id="IPR023298">
    <property type="entry name" value="ATPase_P-typ_TM_dom_sf"/>
</dbReference>
<accession>A0ABY7GMA1</accession>
<dbReference type="SFLD" id="SFLDF00027">
    <property type="entry name" value="p-type_atpase"/>
    <property type="match status" value="1"/>
</dbReference>
<dbReference type="CDD" id="cd00371">
    <property type="entry name" value="HMA"/>
    <property type="match status" value="1"/>
</dbReference>
<evidence type="ECO:0000256" key="7">
    <source>
        <dbReference type="ARBA" id="ARBA00022967"/>
    </source>
</evidence>
<dbReference type="PANTHER" id="PTHR43520">
    <property type="entry name" value="ATP7, ISOFORM B"/>
    <property type="match status" value="1"/>
</dbReference>
<dbReference type="SFLD" id="SFLDG00002">
    <property type="entry name" value="C1.7:_P-type_atpase_like"/>
    <property type="match status" value="1"/>
</dbReference>
<dbReference type="InterPro" id="IPR006121">
    <property type="entry name" value="HMA_dom"/>
</dbReference>
<dbReference type="PROSITE" id="PS50846">
    <property type="entry name" value="HMA_2"/>
    <property type="match status" value="1"/>
</dbReference>
<dbReference type="InterPro" id="IPR017969">
    <property type="entry name" value="Heavy-metal-associated_CS"/>
</dbReference>
<dbReference type="InterPro" id="IPR059000">
    <property type="entry name" value="ATPase_P-type_domA"/>
</dbReference>
<keyword evidence="10" id="KW-1003">Cell membrane</keyword>
<dbReference type="Proteomes" id="UP001162780">
    <property type="component" value="Chromosome"/>
</dbReference>
<dbReference type="RefSeq" id="WP_255186541.1">
    <property type="nucleotide sequence ID" value="NZ_CP113517.1"/>
</dbReference>
<dbReference type="NCBIfam" id="TIGR01525">
    <property type="entry name" value="ATPase-IB_hvy"/>
    <property type="match status" value="1"/>
</dbReference>
<keyword evidence="3 10" id="KW-0812">Transmembrane</keyword>
<dbReference type="EMBL" id="CP113517">
    <property type="protein sequence ID" value="WAR45632.1"/>
    <property type="molecule type" value="Genomic_DNA"/>
</dbReference>
<name>A0ABY7GMA1_9GAMM</name>
<protein>
    <submittedName>
        <fullName evidence="12">Heavy metal translocating P-type ATPase</fullName>
    </submittedName>
</protein>
<dbReference type="PROSITE" id="PS00154">
    <property type="entry name" value="ATPASE_E1_E2"/>
    <property type="match status" value="1"/>
</dbReference>
<dbReference type="SUPFAM" id="SSF81665">
    <property type="entry name" value="Calcium ATPase, transmembrane domain M"/>
    <property type="match status" value="1"/>
</dbReference>
<keyword evidence="7" id="KW-1278">Translocase</keyword>